<name>A0A0F7L343_9VIRU</name>
<keyword evidence="1" id="KW-1133">Transmembrane helix</keyword>
<evidence type="ECO:0000313" key="2">
    <source>
        <dbReference type="EMBL" id="AKH46969.1"/>
    </source>
</evidence>
<feature type="transmembrane region" description="Helical" evidence="1">
    <location>
        <begin position="6"/>
        <end position="28"/>
    </location>
</feature>
<evidence type="ECO:0000256" key="1">
    <source>
        <dbReference type="SAM" id="Phobius"/>
    </source>
</evidence>
<keyword evidence="1" id="KW-0472">Membrane</keyword>
<dbReference type="EMBL" id="KR029588">
    <property type="protein sequence ID" value="AKH46969.1"/>
    <property type="molecule type" value="Genomic_DNA"/>
</dbReference>
<protein>
    <submittedName>
        <fullName evidence="2">Uncharacterized protein</fullName>
    </submittedName>
</protein>
<keyword evidence="1" id="KW-0812">Transmembrane</keyword>
<proteinExistence type="predicted"/>
<organism evidence="2">
    <name type="scientific">uncultured marine virus</name>
    <dbReference type="NCBI Taxonomy" id="186617"/>
    <lineage>
        <taxon>Viruses</taxon>
        <taxon>environmental samples</taxon>
    </lineage>
</organism>
<reference evidence="2" key="2">
    <citation type="submission" date="2015-03" db="EMBL/GenBank/DDBJ databases">
        <authorList>
            <person name="Chow C.-E.T."/>
            <person name="Winget D.M."/>
            <person name="White R.A.III."/>
            <person name="Hallam S.J."/>
            <person name="Suttle C.A."/>
        </authorList>
    </citation>
    <scope>NUCLEOTIDE SEQUENCE</scope>
    <source>
        <strain evidence="2">Anoxic2_4</strain>
    </source>
</reference>
<sequence length="59" mass="6417">MDLGGVNYDVLTISALALVLVHYGVPIFVMTDFDENHHQVYALCAFLHFASLCGTSISS</sequence>
<accession>A0A0F7L343</accession>
<reference evidence="2" key="1">
    <citation type="journal article" date="2015" name="Front. Microbiol.">
        <title>Combining genomic sequencing methods to explore viral diversity and reveal potential virus-host interactions.</title>
        <authorList>
            <person name="Chow C.E."/>
            <person name="Winget D.M."/>
            <person name="White R.A.III."/>
            <person name="Hallam S.J."/>
            <person name="Suttle C.A."/>
        </authorList>
    </citation>
    <scope>NUCLEOTIDE SEQUENCE</scope>
    <source>
        <strain evidence="2">Anoxic2_4</strain>
    </source>
</reference>